<dbReference type="InterPro" id="IPR036291">
    <property type="entry name" value="NAD(P)-bd_dom_sf"/>
</dbReference>
<keyword evidence="5" id="KW-1185">Reference proteome</keyword>
<dbReference type="AlphaFoldDB" id="A0A4R5BJT3"/>
<dbReference type="PANTHER" id="PTHR43833">
    <property type="entry name" value="POTASSIUM CHANNEL PROTEIN 2-RELATED-RELATED"/>
    <property type="match status" value="1"/>
</dbReference>
<evidence type="ECO:0000313" key="4">
    <source>
        <dbReference type="EMBL" id="TDD85603.1"/>
    </source>
</evidence>
<dbReference type="InterPro" id="IPR003148">
    <property type="entry name" value="RCK_N"/>
</dbReference>
<accession>A0A4R5BJT3</accession>
<evidence type="ECO:0000313" key="5">
    <source>
        <dbReference type="Proteomes" id="UP000295578"/>
    </source>
</evidence>
<dbReference type="InterPro" id="IPR050721">
    <property type="entry name" value="Trk_Ktr_HKT_K-transport"/>
</dbReference>
<keyword evidence="2" id="KW-0812">Transmembrane</keyword>
<dbReference type="Proteomes" id="UP000295578">
    <property type="component" value="Unassembled WGS sequence"/>
</dbReference>
<dbReference type="Gene3D" id="3.40.50.720">
    <property type="entry name" value="NAD(P)-binding Rossmann-like Domain"/>
    <property type="match status" value="1"/>
</dbReference>
<feature type="region of interest" description="Disordered" evidence="1">
    <location>
        <begin position="420"/>
        <end position="443"/>
    </location>
</feature>
<evidence type="ECO:0000256" key="1">
    <source>
        <dbReference type="SAM" id="MobiDB-lite"/>
    </source>
</evidence>
<dbReference type="EMBL" id="SMKY01000035">
    <property type="protein sequence ID" value="TDD85603.1"/>
    <property type="molecule type" value="Genomic_DNA"/>
</dbReference>
<evidence type="ECO:0000256" key="2">
    <source>
        <dbReference type="SAM" id="Phobius"/>
    </source>
</evidence>
<dbReference type="PANTHER" id="PTHR43833:SF11">
    <property type="entry name" value="VOLTAGE-GATED POTASSIUM CHANNEL KCH"/>
    <property type="match status" value="1"/>
</dbReference>
<dbReference type="Pfam" id="PF02254">
    <property type="entry name" value="TrkA_N"/>
    <property type="match status" value="1"/>
</dbReference>
<protein>
    <submittedName>
        <fullName evidence="4">Portal protein</fullName>
    </submittedName>
</protein>
<proteinExistence type="predicted"/>
<dbReference type="SUPFAM" id="SSF51735">
    <property type="entry name" value="NAD(P)-binding Rossmann-fold domains"/>
    <property type="match status" value="1"/>
</dbReference>
<evidence type="ECO:0000259" key="3">
    <source>
        <dbReference type="Pfam" id="PF02254"/>
    </source>
</evidence>
<dbReference type="RefSeq" id="WP_132196552.1">
    <property type="nucleotide sequence ID" value="NZ_SMKY01000035.1"/>
</dbReference>
<dbReference type="GO" id="GO:0006813">
    <property type="term" value="P:potassium ion transport"/>
    <property type="evidence" value="ECO:0007669"/>
    <property type="project" value="InterPro"/>
</dbReference>
<feature type="transmembrane region" description="Helical" evidence="2">
    <location>
        <begin position="223"/>
        <end position="247"/>
    </location>
</feature>
<keyword evidence="2" id="KW-0472">Membrane</keyword>
<feature type="domain" description="RCK N-terminal" evidence="3">
    <location>
        <begin position="270"/>
        <end position="369"/>
    </location>
</feature>
<name>A0A4R5BJT3_9ACTN</name>
<feature type="transmembrane region" description="Helical" evidence="2">
    <location>
        <begin position="171"/>
        <end position="194"/>
    </location>
</feature>
<sequence length="443" mass="47237">MGTAQRVLVIGDIEIARLACTSLTRHGSEVTHLFQPSENELRLALTVEPHAVAVLVRSDVTALRYALLVEHLRPRIRLVVMLFDRTVADQLLKTVPNCQVTSPADISVPAIIGACLDTAVLAVDVRGRPARVLVETADGVTADVWRADPLPRRLARAFTRQFRSHDLTSRILLTGLAGLSITLLLEWLLAVLVLHQPAVAAFYSATRVVATVGPSESHPAPGWYLVLSGVGMLLTIGYGALFTAGIVNRFLSDRSIDIIGPRTLPTRDHVVVVGLGQVGLRLCMALRCLRIPVLAVERDPRATNLRLAKAAGIPVLIAHAEDREVLGRLSLHRARAFAAMGADDLDNVEAAIAALALVPDLRVVMRAGDHTVITETRSLFPIGDVCDISAMTAQAVAAGVNGSAADFVYPYGGKLVTHPPAESMPGTGGHPVSRCDCPAPSPV</sequence>
<comment type="caution">
    <text evidence="4">The sequence shown here is derived from an EMBL/GenBank/DDBJ whole genome shotgun (WGS) entry which is preliminary data.</text>
</comment>
<organism evidence="4 5">
    <name type="scientific">Actinomadura darangshiensis</name>
    <dbReference type="NCBI Taxonomy" id="705336"/>
    <lineage>
        <taxon>Bacteria</taxon>
        <taxon>Bacillati</taxon>
        <taxon>Actinomycetota</taxon>
        <taxon>Actinomycetes</taxon>
        <taxon>Streptosporangiales</taxon>
        <taxon>Thermomonosporaceae</taxon>
        <taxon>Actinomadura</taxon>
    </lineage>
</organism>
<keyword evidence="2" id="KW-1133">Transmembrane helix</keyword>
<dbReference type="OrthoDB" id="3962714at2"/>
<reference evidence="4 5" key="1">
    <citation type="submission" date="2019-03" db="EMBL/GenBank/DDBJ databases">
        <title>Draft genome sequences of novel Actinobacteria.</title>
        <authorList>
            <person name="Sahin N."/>
            <person name="Ay H."/>
            <person name="Saygin H."/>
        </authorList>
    </citation>
    <scope>NUCLEOTIDE SEQUENCE [LARGE SCALE GENOMIC DNA]</scope>
    <source>
        <strain evidence="4 5">DSM 45941</strain>
    </source>
</reference>
<gene>
    <name evidence="4" type="ORF">E1293_10885</name>
</gene>